<feature type="region of interest" description="Disordered" evidence="1">
    <location>
        <begin position="1"/>
        <end position="56"/>
    </location>
</feature>
<feature type="compositionally biased region" description="Basic and acidic residues" evidence="1">
    <location>
        <begin position="89"/>
        <end position="102"/>
    </location>
</feature>
<feature type="compositionally biased region" description="Polar residues" evidence="1">
    <location>
        <begin position="7"/>
        <end position="18"/>
    </location>
</feature>
<sequence length="110" mass="12027">MNGGGIATSSSKGGTLSPSGGRKNGRGSATDPQSLNAMRRERINERFKDSAGLGSQWDQSRWDWSSLGFIIPSFGTVRRGPLSLMMDEEPKYGEQEGSRHELGSMMERMT</sequence>
<dbReference type="AlphaFoldDB" id="A0A8K0ITK2"/>
<feature type="region of interest" description="Disordered" evidence="1">
    <location>
        <begin position="89"/>
        <end position="110"/>
    </location>
</feature>
<keyword evidence="3" id="KW-1185">Reference proteome</keyword>
<dbReference type="Proteomes" id="UP000797356">
    <property type="component" value="Chromosome 13"/>
</dbReference>
<name>A0A8K0ITK2_COCNU</name>
<evidence type="ECO:0000313" key="2">
    <source>
        <dbReference type="EMBL" id="KAG1366890.1"/>
    </source>
</evidence>
<evidence type="ECO:0000313" key="3">
    <source>
        <dbReference type="Proteomes" id="UP000797356"/>
    </source>
</evidence>
<gene>
    <name evidence="2" type="ORF">COCNU_13G006800</name>
</gene>
<proteinExistence type="predicted"/>
<reference evidence="2" key="2">
    <citation type="submission" date="2019-07" db="EMBL/GenBank/DDBJ databases">
        <authorList>
            <person name="Yang Y."/>
            <person name="Bocs S."/>
            <person name="Baudouin L."/>
        </authorList>
    </citation>
    <scope>NUCLEOTIDE SEQUENCE</scope>
    <source>
        <tissue evidence="2">Spear leaf of Hainan Tall coconut</tissue>
    </source>
</reference>
<protein>
    <submittedName>
        <fullName evidence="2">Uncharacterized protein</fullName>
    </submittedName>
</protein>
<reference evidence="2" key="1">
    <citation type="journal article" date="2017" name="Gigascience">
        <title>The genome draft of coconut (Cocos nucifera).</title>
        <authorList>
            <person name="Xiao Y."/>
            <person name="Xu P."/>
            <person name="Fan H."/>
            <person name="Baudouin L."/>
            <person name="Xia W."/>
            <person name="Bocs S."/>
            <person name="Xu J."/>
            <person name="Li Q."/>
            <person name="Guo A."/>
            <person name="Zhou L."/>
            <person name="Li J."/>
            <person name="Wu Y."/>
            <person name="Ma Z."/>
            <person name="Armero A."/>
            <person name="Issali A.E."/>
            <person name="Liu N."/>
            <person name="Peng M."/>
            <person name="Yang Y."/>
        </authorList>
    </citation>
    <scope>NUCLEOTIDE SEQUENCE</scope>
    <source>
        <tissue evidence="2">Spear leaf of Hainan Tall coconut</tissue>
    </source>
</reference>
<organism evidence="2 3">
    <name type="scientific">Cocos nucifera</name>
    <name type="common">Coconut palm</name>
    <dbReference type="NCBI Taxonomy" id="13894"/>
    <lineage>
        <taxon>Eukaryota</taxon>
        <taxon>Viridiplantae</taxon>
        <taxon>Streptophyta</taxon>
        <taxon>Embryophyta</taxon>
        <taxon>Tracheophyta</taxon>
        <taxon>Spermatophyta</taxon>
        <taxon>Magnoliopsida</taxon>
        <taxon>Liliopsida</taxon>
        <taxon>Arecaceae</taxon>
        <taxon>Arecoideae</taxon>
        <taxon>Cocoseae</taxon>
        <taxon>Attaleinae</taxon>
        <taxon>Cocos</taxon>
    </lineage>
</organism>
<accession>A0A8K0ITK2</accession>
<comment type="caution">
    <text evidence="2">The sequence shown here is derived from an EMBL/GenBank/DDBJ whole genome shotgun (WGS) entry which is preliminary data.</text>
</comment>
<feature type="compositionally biased region" description="Basic and acidic residues" evidence="1">
    <location>
        <begin position="38"/>
        <end position="49"/>
    </location>
</feature>
<dbReference type="EMBL" id="CM017884">
    <property type="protein sequence ID" value="KAG1366890.1"/>
    <property type="molecule type" value="Genomic_DNA"/>
</dbReference>
<evidence type="ECO:0000256" key="1">
    <source>
        <dbReference type="SAM" id="MobiDB-lite"/>
    </source>
</evidence>